<evidence type="ECO:0000256" key="1">
    <source>
        <dbReference type="HAMAP-Rule" id="MF_00934"/>
    </source>
</evidence>
<keyword evidence="3" id="KW-1185">Reference proteome</keyword>
<comment type="subunit">
    <text evidence="1">Monomer.</text>
</comment>
<protein>
    <recommendedName>
        <fullName evidence="1">Ribosomal RNA large subunit methyltransferase J</fullName>
        <ecNumber evidence="1">2.1.1.266</ecNumber>
    </recommendedName>
    <alternativeName>
        <fullName evidence="1">23S rRNA (adenine(2030)-N6)-methyltransferase</fullName>
    </alternativeName>
    <alternativeName>
        <fullName evidence="1">23S rRNA m6A2030 methyltransferase</fullName>
    </alternativeName>
</protein>
<dbReference type="SUPFAM" id="SSF53335">
    <property type="entry name" value="S-adenosyl-L-methionine-dependent methyltransferases"/>
    <property type="match status" value="1"/>
</dbReference>
<evidence type="ECO:0000313" key="2">
    <source>
        <dbReference type="EMBL" id="RDH42226.1"/>
    </source>
</evidence>
<dbReference type="GO" id="GO:0036307">
    <property type="term" value="F:23S rRNA (adenine(2030)-N(6))-methyltransferase activity"/>
    <property type="evidence" value="ECO:0007669"/>
    <property type="project" value="UniProtKB-UniRule"/>
</dbReference>
<keyword evidence="1 2" id="KW-0489">Methyltransferase</keyword>
<dbReference type="EMBL" id="NDXW01000001">
    <property type="protein sequence ID" value="RDH42226.1"/>
    <property type="molecule type" value="Genomic_DNA"/>
</dbReference>
<feature type="binding site" evidence="1">
    <location>
        <position position="100"/>
    </location>
    <ligand>
        <name>S-adenosyl-L-methionine</name>
        <dbReference type="ChEBI" id="CHEBI:59789"/>
    </ligand>
</feature>
<keyword evidence="1 2" id="KW-0808">Transferase</keyword>
<dbReference type="GO" id="GO:0003723">
    <property type="term" value="F:RNA binding"/>
    <property type="evidence" value="ECO:0007669"/>
    <property type="project" value="UniProtKB-UniRule"/>
</dbReference>
<evidence type="ECO:0000313" key="3">
    <source>
        <dbReference type="Proteomes" id="UP000257039"/>
    </source>
</evidence>
<feature type="binding site" evidence="1">
    <location>
        <begin position="143"/>
        <end position="144"/>
    </location>
    <ligand>
        <name>S-adenosyl-L-methionine</name>
        <dbReference type="ChEBI" id="CHEBI:59789"/>
    </ligand>
</feature>
<comment type="function">
    <text evidence="1">Specifically methylates the adenine in position 2030 of 23S rRNA.</text>
</comment>
<feature type="site" description="Interaction with substrate rRNA" evidence="1">
    <location>
        <position position="4"/>
    </location>
</feature>
<dbReference type="InterPro" id="IPR007473">
    <property type="entry name" value="RlmJ"/>
</dbReference>
<keyword evidence="1" id="KW-0694">RNA-binding</keyword>
<proteinExistence type="inferred from homology"/>
<organism evidence="2 3">
    <name type="scientific">Zooshikella ganghwensis</name>
    <dbReference type="NCBI Taxonomy" id="202772"/>
    <lineage>
        <taxon>Bacteria</taxon>
        <taxon>Pseudomonadati</taxon>
        <taxon>Pseudomonadota</taxon>
        <taxon>Gammaproteobacteria</taxon>
        <taxon>Oceanospirillales</taxon>
        <taxon>Zooshikellaceae</taxon>
        <taxon>Zooshikella</taxon>
    </lineage>
</organism>
<feature type="active site" description="Proton acceptor" evidence="1">
    <location>
        <position position="164"/>
    </location>
</feature>
<dbReference type="InterPro" id="IPR029063">
    <property type="entry name" value="SAM-dependent_MTases_sf"/>
</dbReference>
<feature type="binding site" evidence="1">
    <location>
        <position position="118"/>
    </location>
    <ligand>
        <name>S-adenosyl-L-methionine</name>
        <dbReference type="ChEBI" id="CHEBI:59789"/>
    </ligand>
</feature>
<dbReference type="HAMAP" id="MF_00934">
    <property type="entry name" value="23SrRNA_methyltr_J"/>
    <property type="match status" value="1"/>
</dbReference>
<feature type="binding site" evidence="1">
    <location>
        <position position="19"/>
    </location>
    <ligand>
        <name>S-adenosyl-L-methionine</name>
        <dbReference type="ChEBI" id="CHEBI:59789"/>
    </ligand>
</feature>
<feature type="binding site" evidence="1">
    <location>
        <position position="42"/>
    </location>
    <ligand>
        <name>S-adenosyl-L-methionine</name>
        <dbReference type="ChEBI" id="CHEBI:59789"/>
    </ligand>
</feature>
<dbReference type="PANTHER" id="PTHR37426:SF1">
    <property type="entry name" value="RIBOSOMAL RNA LARGE SUBUNIT METHYLTRANSFERASE J"/>
    <property type="match status" value="1"/>
</dbReference>
<dbReference type="RefSeq" id="WP_094785762.1">
    <property type="nucleotide sequence ID" value="NZ_NDXW01000001.1"/>
</dbReference>
<dbReference type="GO" id="GO:0005829">
    <property type="term" value="C:cytosol"/>
    <property type="evidence" value="ECO:0007669"/>
    <property type="project" value="TreeGrafter"/>
</dbReference>
<keyword evidence="1" id="KW-0949">S-adenosyl-L-methionine</keyword>
<dbReference type="Gene3D" id="3.40.50.150">
    <property type="entry name" value="Vaccinia Virus protein VP39"/>
    <property type="match status" value="1"/>
</dbReference>
<comment type="similarity">
    <text evidence="1">Belongs to the RlmJ family.</text>
</comment>
<dbReference type="EC" id="2.1.1.266" evidence="1"/>
<dbReference type="Proteomes" id="UP000257039">
    <property type="component" value="Unassembled WGS sequence"/>
</dbReference>
<reference evidence="2 3" key="1">
    <citation type="submission" date="2017-04" db="EMBL/GenBank/DDBJ databases">
        <title>Draft genome sequence of Zooshikella ganghwensis VG4 isolated from Red Sea sediments.</title>
        <authorList>
            <person name="Rehman Z."/>
            <person name="Alam I."/>
            <person name="Kamau A."/>
            <person name="Bajic V."/>
            <person name="Leiknes T."/>
        </authorList>
    </citation>
    <scope>NUCLEOTIDE SEQUENCE [LARGE SCALE GENOMIC DNA]</scope>
    <source>
        <strain evidence="2 3">VG4</strain>
    </source>
</reference>
<dbReference type="AlphaFoldDB" id="A0A4P9VI79"/>
<feature type="binding site" evidence="1">
    <location>
        <position position="164"/>
    </location>
    <ligand>
        <name>S-adenosyl-L-methionine</name>
        <dbReference type="ChEBI" id="CHEBI:59789"/>
    </ligand>
</feature>
<name>A0A4P9VI79_9GAMM</name>
<accession>A0A4P9VI79</accession>
<gene>
    <name evidence="1" type="primary">rlmJ</name>
    <name evidence="2" type="ORF">B9G39_01500</name>
</gene>
<dbReference type="PANTHER" id="PTHR37426">
    <property type="entry name" value="RIBOSOMAL RNA LARGE SUBUNIT METHYLTRANSFERASE J"/>
    <property type="match status" value="1"/>
</dbReference>
<comment type="catalytic activity">
    <reaction evidence="1">
        <text>adenosine(2030) in 23S rRNA + S-adenosyl-L-methionine = N(6)-methyladenosine(2030) in 23S rRNA + S-adenosyl-L-homocysteine + H(+)</text>
        <dbReference type="Rhea" id="RHEA:43736"/>
        <dbReference type="Rhea" id="RHEA-COMP:10668"/>
        <dbReference type="Rhea" id="RHEA-COMP:10669"/>
        <dbReference type="ChEBI" id="CHEBI:15378"/>
        <dbReference type="ChEBI" id="CHEBI:57856"/>
        <dbReference type="ChEBI" id="CHEBI:59789"/>
        <dbReference type="ChEBI" id="CHEBI:74411"/>
        <dbReference type="ChEBI" id="CHEBI:74449"/>
        <dbReference type="EC" id="2.1.1.266"/>
    </reaction>
</comment>
<comment type="caution">
    <text evidence="2">The sequence shown here is derived from an EMBL/GenBank/DDBJ whole genome shotgun (WGS) entry which is preliminary data.</text>
</comment>
<sequence length="279" mass="32299">MLSYRHAFHAGNFADVLKHSVLSLCLEHLIKKDKPFFYLDTHSGAGSYSLSQSKAQQNQEFQNGISQLWQLTTFPTELQPYLTAIHALNSGKQLKTYPGSPLLVKQYLRDQDYMRLYELHPKDHEKLKTLFKKIQHVRIEQSDGFAALKSALPPHIKRGIVLIDPSYEVKTDYQTATKQLIEGYKRFNTGTFLLWYPVVQRGRVNYMEQQLRNSKVRNILQVEHCISPDSTEHGMTGSGLFIINPPWQLNSQLATLLPFLQEKLSPQYNRTIHRYLVPE</sequence>
<keyword evidence="1" id="KW-0698">rRNA processing</keyword>
<dbReference type="Pfam" id="PF04378">
    <property type="entry name" value="RsmJ"/>
    <property type="match status" value="1"/>
</dbReference>
<dbReference type="GO" id="GO:0070475">
    <property type="term" value="P:rRNA base methylation"/>
    <property type="evidence" value="ECO:0007669"/>
    <property type="project" value="UniProtKB-UniRule"/>
</dbReference>